<keyword evidence="1" id="KW-0812">Transmembrane</keyword>
<dbReference type="Proteomes" id="UP000236959">
    <property type="component" value="Unassembled WGS sequence"/>
</dbReference>
<keyword evidence="1" id="KW-1133">Transmembrane helix</keyword>
<proteinExistence type="predicted"/>
<evidence type="ECO:0000313" key="3">
    <source>
        <dbReference type="Proteomes" id="UP000236959"/>
    </source>
</evidence>
<keyword evidence="3" id="KW-1185">Reference proteome</keyword>
<dbReference type="AlphaFoldDB" id="A0A2S3UN85"/>
<sequence>MATILLWPVVCLGIAFLVWILVFFFLEKKMRSKVLVVLLGLTSLGATVGTLGGLSREAAVGEIMAASLGLLSGLVVWIFAADMSKGTNAGTIVSVCVLAFSLSLFVAYFEASNRRAAPERYLFWRSHCVEIYSNHNVIENALTFNIASEAFGEICANIFKYDRSLLILNESAPPAPAQP</sequence>
<protein>
    <submittedName>
        <fullName evidence="2">Uncharacterized protein</fullName>
    </submittedName>
</protein>
<keyword evidence="1" id="KW-0472">Membrane</keyword>
<organism evidence="2 3">
    <name type="scientific">Roseibium marinum</name>
    <dbReference type="NCBI Taxonomy" id="281252"/>
    <lineage>
        <taxon>Bacteria</taxon>
        <taxon>Pseudomonadati</taxon>
        <taxon>Pseudomonadota</taxon>
        <taxon>Alphaproteobacteria</taxon>
        <taxon>Hyphomicrobiales</taxon>
        <taxon>Stappiaceae</taxon>
        <taxon>Roseibium</taxon>
    </lineage>
</organism>
<feature type="transmembrane region" description="Helical" evidence="1">
    <location>
        <begin position="33"/>
        <end position="52"/>
    </location>
</feature>
<dbReference type="RefSeq" id="WP_103224301.1">
    <property type="nucleotide sequence ID" value="NZ_PPCN01000010.1"/>
</dbReference>
<dbReference type="EMBL" id="PPCN01000010">
    <property type="protein sequence ID" value="POF29144.1"/>
    <property type="molecule type" value="Genomic_DNA"/>
</dbReference>
<evidence type="ECO:0000256" key="1">
    <source>
        <dbReference type="SAM" id="Phobius"/>
    </source>
</evidence>
<feature type="transmembrane region" description="Helical" evidence="1">
    <location>
        <begin position="92"/>
        <end position="109"/>
    </location>
</feature>
<evidence type="ECO:0000313" key="2">
    <source>
        <dbReference type="EMBL" id="POF29144.1"/>
    </source>
</evidence>
<feature type="transmembrane region" description="Helical" evidence="1">
    <location>
        <begin position="58"/>
        <end position="80"/>
    </location>
</feature>
<dbReference type="OrthoDB" id="7844383at2"/>
<feature type="transmembrane region" description="Helical" evidence="1">
    <location>
        <begin position="6"/>
        <end position="26"/>
    </location>
</feature>
<name>A0A2S3UN85_9HYPH</name>
<comment type="caution">
    <text evidence="2">The sequence shown here is derived from an EMBL/GenBank/DDBJ whole genome shotgun (WGS) entry which is preliminary data.</text>
</comment>
<reference evidence="2 3" key="1">
    <citation type="submission" date="2018-01" db="EMBL/GenBank/DDBJ databases">
        <title>Genomic Encyclopedia of Archaeal and Bacterial Type Strains, Phase II (KMG-II): from individual species to whole genera.</title>
        <authorList>
            <person name="Goeker M."/>
        </authorList>
    </citation>
    <scope>NUCLEOTIDE SEQUENCE [LARGE SCALE GENOMIC DNA]</scope>
    <source>
        <strain evidence="2 3">DSM 17023</strain>
    </source>
</reference>
<gene>
    <name evidence="2" type="ORF">CLV41_110148</name>
</gene>
<accession>A0A2S3UN85</accession>